<accession>A0A5E4YIX1</accession>
<dbReference type="RefSeq" id="WP_150586885.1">
    <property type="nucleotide sequence ID" value="NZ_CABPSE010000021.1"/>
</dbReference>
<evidence type="ECO:0000313" key="2">
    <source>
        <dbReference type="Proteomes" id="UP000383971"/>
    </source>
</evidence>
<gene>
    <name evidence="1" type="ORF">PCO31111_04588</name>
</gene>
<sequence length="94" mass="10084">MTSKFDAHFPLGLVVSTPGAIDLLDRSGTNASHLLARHQSGDWGTVCATDAKLNDQAVIDGARVLSAYVLGSERLWIITEADRSVSTILLPSEY</sequence>
<evidence type="ECO:0008006" key="3">
    <source>
        <dbReference type="Google" id="ProtNLM"/>
    </source>
</evidence>
<keyword evidence="2" id="KW-1185">Reference proteome</keyword>
<proteinExistence type="predicted"/>
<protein>
    <recommendedName>
        <fullName evidence="3">Type I restriction endonuclease subunit M</fullName>
    </recommendedName>
</protein>
<name>A0A5E4YIX1_9BURK</name>
<dbReference type="AlphaFoldDB" id="A0A5E4YIX1"/>
<evidence type="ECO:0000313" key="1">
    <source>
        <dbReference type="EMBL" id="VVE48724.1"/>
    </source>
</evidence>
<reference evidence="1 2" key="1">
    <citation type="submission" date="2019-08" db="EMBL/GenBank/DDBJ databases">
        <authorList>
            <person name="Peeters C."/>
        </authorList>
    </citation>
    <scope>NUCLEOTIDE SEQUENCE [LARGE SCALE GENOMIC DNA]</scope>
    <source>
        <strain evidence="1 2">LMG 31111</strain>
    </source>
</reference>
<dbReference type="EMBL" id="CABPSE010000021">
    <property type="protein sequence ID" value="VVE48724.1"/>
    <property type="molecule type" value="Genomic_DNA"/>
</dbReference>
<organism evidence="1 2">
    <name type="scientific">Pandoraea communis</name>
    <dbReference type="NCBI Taxonomy" id="2508297"/>
    <lineage>
        <taxon>Bacteria</taxon>
        <taxon>Pseudomonadati</taxon>
        <taxon>Pseudomonadota</taxon>
        <taxon>Betaproteobacteria</taxon>
        <taxon>Burkholderiales</taxon>
        <taxon>Burkholderiaceae</taxon>
        <taxon>Pandoraea</taxon>
    </lineage>
</organism>
<dbReference type="Proteomes" id="UP000383971">
    <property type="component" value="Unassembled WGS sequence"/>
</dbReference>